<accession>A0ABR7XIW0</accession>
<dbReference type="SUPFAM" id="SSF63829">
    <property type="entry name" value="Calcium-dependent phosphotriesterase"/>
    <property type="match status" value="3"/>
</dbReference>
<dbReference type="Gene3D" id="3.30.450.20">
    <property type="entry name" value="PAS domain"/>
    <property type="match status" value="1"/>
</dbReference>
<feature type="signal peptide" evidence="8">
    <location>
        <begin position="1"/>
        <end position="18"/>
    </location>
</feature>
<dbReference type="PROSITE" id="PS50109">
    <property type="entry name" value="HIS_KIN"/>
    <property type="match status" value="1"/>
</dbReference>
<keyword evidence="3" id="KW-0597">Phosphoprotein</keyword>
<dbReference type="Pfam" id="PF07495">
    <property type="entry name" value="Y_Y_Y"/>
    <property type="match status" value="1"/>
</dbReference>
<dbReference type="Proteomes" id="UP000625551">
    <property type="component" value="Unassembled WGS sequence"/>
</dbReference>
<keyword evidence="6" id="KW-0418">Kinase</keyword>
<comment type="caution">
    <text evidence="10">The sequence shown here is derived from an EMBL/GenBank/DDBJ whole genome shotgun (WGS) entry which is preliminary data.</text>
</comment>
<dbReference type="SUPFAM" id="SSF55874">
    <property type="entry name" value="ATPase domain of HSP90 chaperone/DNA topoisomerase II/histidine kinase"/>
    <property type="match status" value="1"/>
</dbReference>
<sequence>MRFITLLFLLLPALTSQAQQFNFRNWSLEQGLPQSQVNDILQDNKGQLWVATLGGLSRFDGTTFQTYTKRDGLSSNSISCLFQDSKRRIWIGTRDKGLMQLNRNRFYTYDGESGLPPGGVFDIAEDNLGMIWVATGSGVYSLSGTKFASHDSLPPIRYNALLSTSANELWAGSATEGVYRATLQGITHYTSSNSSLPDDAVNAISQSPTGTIWVGTTQGVAIFRQNKLQRFPLPPGLLSPDVTDFTTDTYGHQWLSMRNKGALKYDGKQFQHLTRYSGLRTDKVNAIATDMEGNIWIGTSGQGLMQYRNPWFVHYFDMGQVKEPVISALAQDTKGRVWIGTDDGYAAYMEGGILHWLRTDIWPAGTTLHSMWVQHEDDVWVCSSQGVYRLGPKSVRHYGTLQGLPAAETYQAMPDQAGNMLLATAGGMAIMSVNQQVVVPVSPPGITGKVYTIHRDTNGRTWLGAENGIFRYKNGNVVPAPELSGANFKEVLTIAEDKKGTLYFGGFNYGILAFHDSWKALKVYNSQSGLPNEGIKSLYVDRSNFLWVGTSRSVLKMRLDELHRLGRISFRSYANQDGFRGMEVSNKGITQTPDGTVWFATSKGLTMYLPDMDRRNRVYPYAVLTSIMLFLKPTDWEALGHKVDSTNGLPINLKLPHTQNHLTFDFHGISLTAPDRVKYRYRLKGHDDNWSAVTDQSFATYASLGPGNYTFQLLASNGDGYWTPSPLTYSFSIVPPIWRREWFIVLLLLIGSGGAISIVRLRESSLVKLNSLLEQKVQHRTELLEQKNREKEILLKEIHHRVKNNLQIIMSMLNLQARHIQDPKALEVMQSIRGRVRSMALLHERLYQHEDLAAINLHDYFKSICDGLYATYGVTNQQVRLQLDVPNLMVEADTALSLGLIVNELASNTLKYAFPDRTGLLRISLDSRNKPAYVLVVADDGIGLPDDFEDRRKRSFGLHLVTSLTKKLNGKIDFKNNNGTNSILHFVLAS</sequence>
<dbReference type="Gene3D" id="3.30.565.10">
    <property type="entry name" value="Histidine kinase-like ATPase, C-terminal domain"/>
    <property type="match status" value="1"/>
</dbReference>
<dbReference type="InterPro" id="IPR003594">
    <property type="entry name" value="HATPase_dom"/>
</dbReference>
<dbReference type="InterPro" id="IPR011110">
    <property type="entry name" value="Reg_prop"/>
</dbReference>
<dbReference type="Pfam" id="PF07494">
    <property type="entry name" value="Reg_prop"/>
    <property type="match status" value="6"/>
</dbReference>
<keyword evidence="8" id="KW-0732">Signal</keyword>
<keyword evidence="4" id="KW-0808">Transferase</keyword>
<reference evidence="10 11" key="1">
    <citation type="submission" date="2020-09" db="EMBL/GenBank/DDBJ databases">
        <title>Genome sequencing and assembly of Pontibacter sp.</title>
        <authorList>
            <person name="Chhetri G."/>
        </authorList>
    </citation>
    <scope>NUCLEOTIDE SEQUENCE [LARGE SCALE GENOMIC DNA]</scope>
    <source>
        <strain evidence="10 11">JH31</strain>
    </source>
</reference>
<evidence type="ECO:0000256" key="3">
    <source>
        <dbReference type="ARBA" id="ARBA00022553"/>
    </source>
</evidence>
<dbReference type="InterPro" id="IPR015943">
    <property type="entry name" value="WD40/YVTN_repeat-like_dom_sf"/>
</dbReference>
<dbReference type="Gene3D" id="2.60.40.10">
    <property type="entry name" value="Immunoglobulins"/>
    <property type="match status" value="1"/>
</dbReference>
<evidence type="ECO:0000259" key="9">
    <source>
        <dbReference type="PROSITE" id="PS50109"/>
    </source>
</evidence>
<dbReference type="Pfam" id="PF07568">
    <property type="entry name" value="HisKA_2"/>
    <property type="match status" value="1"/>
</dbReference>
<keyword evidence="7" id="KW-0067">ATP-binding</keyword>
<dbReference type="PANTHER" id="PTHR41523">
    <property type="entry name" value="TWO-COMPONENT SYSTEM SENSOR PROTEIN"/>
    <property type="match status" value="1"/>
</dbReference>
<dbReference type="Gene3D" id="2.130.10.10">
    <property type="entry name" value="YVTN repeat-like/Quinoprotein amine dehydrogenase"/>
    <property type="match status" value="5"/>
</dbReference>
<evidence type="ECO:0000313" key="11">
    <source>
        <dbReference type="Proteomes" id="UP000625551"/>
    </source>
</evidence>
<dbReference type="EMBL" id="JACXAJ010000007">
    <property type="protein sequence ID" value="MBD1398183.1"/>
    <property type="molecule type" value="Genomic_DNA"/>
</dbReference>
<feature type="chain" id="PRO_5046422662" description="histidine kinase" evidence="8">
    <location>
        <begin position="19"/>
        <end position="990"/>
    </location>
</feature>
<dbReference type="PANTHER" id="PTHR41523:SF8">
    <property type="entry name" value="ETHYLENE RESPONSE SENSOR PROTEIN"/>
    <property type="match status" value="1"/>
</dbReference>
<dbReference type="RefSeq" id="WP_191184338.1">
    <property type="nucleotide sequence ID" value="NZ_JACXAJ010000007.1"/>
</dbReference>
<evidence type="ECO:0000256" key="8">
    <source>
        <dbReference type="SAM" id="SignalP"/>
    </source>
</evidence>
<organism evidence="10 11">
    <name type="scientific">Pontibacter aquaedesilientis</name>
    <dbReference type="NCBI Taxonomy" id="2766980"/>
    <lineage>
        <taxon>Bacteria</taxon>
        <taxon>Pseudomonadati</taxon>
        <taxon>Bacteroidota</taxon>
        <taxon>Cytophagia</taxon>
        <taxon>Cytophagales</taxon>
        <taxon>Hymenobacteraceae</taxon>
        <taxon>Pontibacter</taxon>
    </lineage>
</organism>
<keyword evidence="5" id="KW-0547">Nucleotide-binding</keyword>
<comment type="catalytic activity">
    <reaction evidence="1">
        <text>ATP + protein L-histidine = ADP + protein N-phospho-L-histidine.</text>
        <dbReference type="EC" id="2.7.13.3"/>
    </reaction>
</comment>
<dbReference type="SMART" id="SM00387">
    <property type="entry name" value="HATPase_c"/>
    <property type="match status" value="1"/>
</dbReference>
<dbReference type="InterPro" id="IPR011495">
    <property type="entry name" value="Sig_transdc_His_kin_sub2_dim/P"/>
</dbReference>
<proteinExistence type="predicted"/>
<evidence type="ECO:0000313" key="10">
    <source>
        <dbReference type="EMBL" id="MBD1398183.1"/>
    </source>
</evidence>
<dbReference type="InterPro" id="IPR005467">
    <property type="entry name" value="His_kinase_dom"/>
</dbReference>
<evidence type="ECO:0000256" key="6">
    <source>
        <dbReference type="ARBA" id="ARBA00022777"/>
    </source>
</evidence>
<dbReference type="InterPro" id="IPR011123">
    <property type="entry name" value="Y_Y_Y"/>
</dbReference>
<dbReference type="EC" id="2.7.13.3" evidence="2"/>
<evidence type="ECO:0000256" key="1">
    <source>
        <dbReference type="ARBA" id="ARBA00000085"/>
    </source>
</evidence>
<dbReference type="Pfam" id="PF02518">
    <property type="entry name" value="HATPase_c"/>
    <property type="match status" value="1"/>
</dbReference>
<evidence type="ECO:0000256" key="4">
    <source>
        <dbReference type="ARBA" id="ARBA00022679"/>
    </source>
</evidence>
<keyword evidence="11" id="KW-1185">Reference proteome</keyword>
<name>A0ABR7XIW0_9BACT</name>
<feature type="domain" description="Histidine kinase" evidence="9">
    <location>
        <begin position="797"/>
        <end position="990"/>
    </location>
</feature>
<evidence type="ECO:0000256" key="2">
    <source>
        <dbReference type="ARBA" id="ARBA00012438"/>
    </source>
</evidence>
<dbReference type="InterPro" id="IPR036890">
    <property type="entry name" value="HATPase_C_sf"/>
</dbReference>
<evidence type="ECO:0000256" key="7">
    <source>
        <dbReference type="ARBA" id="ARBA00022840"/>
    </source>
</evidence>
<protein>
    <recommendedName>
        <fullName evidence="2">histidine kinase</fullName>
        <ecNumber evidence="2">2.7.13.3</ecNumber>
    </recommendedName>
</protein>
<dbReference type="InterPro" id="IPR013783">
    <property type="entry name" value="Ig-like_fold"/>
</dbReference>
<evidence type="ECO:0000256" key="5">
    <source>
        <dbReference type="ARBA" id="ARBA00022741"/>
    </source>
</evidence>
<gene>
    <name evidence="10" type="ORF">H9Q13_13500</name>
</gene>